<feature type="transmembrane region" description="Helical" evidence="6">
    <location>
        <begin position="290"/>
        <end position="311"/>
    </location>
</feature>
<dbReference type="HOGENOM" id="CLU_051629_0_0_10"/>
<dbReference type="GO" id="GO:0022857">
    <property type="term" value="F:transmembrane transporter activity"/>
    <property type="evidence" value="ECO:0007669"/>
    <property type="project" value="TreeGrafter"/>
</dbReference>
<evidence type="ECO:0000313" key="10">
    <source>
        <dbReference type="Proteomes" id="UP000033047"/>
    </source>
</evidence>
<evidence type="ECO:0000256" key="2">
    <source>
        <dbReference type="ARBA" id="ARBA00022475"/>
    </source>
</evidence>
<dbReference type="InterPro" id="IPR003838">
    <property type="entry name" value="ABC3_permease_C"/>
</dbReference>
<evidence type="ECO:0000256" key="1">
    <source>
        <dbReference type="ARBA" id="ARBA00004651"/>
    </source>
</evidence>
<keyword evidence="5 6" id="KW-0472">Membrane</keyword>
<reference evidence="9 10" key="1">
    <citation type="submission" date="2013-04" db="EMBL/GenBank/DDBJ databases">
        <title>The Genome Sequence of Parabacteroides goldsteinii DSM 19448.</title>
        <authorList>
            <consortium name="The Broad Institute Genomics Platform"/>
            <person name="Earl A."/>
            <person name="Ward D."/>
            <person name="Feldgarden M."/>
            <person name="Gevers D."/>
            <person name="Martens E."/>
            <person name="Sakamoto M."/>
            <person name="Benno Y."/>
            <person name="Song Y."/>
            <person name="Liu C."/>
            <person name="Lee J."/>
            <person name="Bolanos M."/>
            <person name="Vaisanen M.L."/>
            <person name="Finegold S.M."/>
            <person name="Walker B."/>
            <person name="Young S."/>
            <person name="Zeng Q."/>
            <person name="Gargeya S."/>
            <person name="Fitzgerald M."/>
            <person name="Haas B."/>
            <person name="Abouelleil A."/>
            <person name="Allen A.W."/>
            <person name="Alvarado L."/>
            <person name="Arachchi H.M."/>
            <person name="Berlin A.M."/>
            <person name="Chapman S.B."/>
            <person name="Gainer-Dewar J."/>
            <person name="Goldberg J."/>
            <person name="Griggs A."/>
            <person name="Gujja S."/>
            <person name="Hansen M."/>
            <person name="Howarth C."/>
            <person name="Imamovic A."/>
            <person name="Ireland A."/>
            <person name="Larimer J."/>
            <person name="McCowan C."/>
            <person name="Murphy C."/>
            <person name="Pearson M."/>
            <person name="Poon T.W."/>
            <person name="Priest M."/>
            <person name="Roberts A."/>
            <person name="Saif S."/>
            <person name="Shea T."/>
            <person name="Sisk P."/>
            <person name="Sykes S."/>
            <person name="Wortman J."/>
            <person name="Nusbaum C."/>
            <person name="Birren B."/>
        </authorList>
    </citation>
    <scope>NUCLEOTIDE SEQUENCE [LARGE SCALE GENOMIC DNA]</scope>
    <source>
        <strain evidence="9 10">DSM 19448</strain>
    </source>
</reference>
<keyword evidence="3 6" id="KW-0812">Transmembrane</keyword>
<proteinExistence type="predicted"/>
<dbReference type="PATRIC" id="fig|927665.4.peg.4168"/>
<accession>A0A0F5IUH5</accession>
<evidence type="ECO:0000259" key="7">
    <source>
        <dbReference type="Pfam" id="PF02687"/>
    </source>
</evidence>
<dbReference type="Proteomes" id="UP000033047">
    <property type="component" value="Unassembled WGS sequence"/>
</dbReference>
<evidence type="ECO:0000256" key="6">
    <source>
        <dbReference type="SAM" id="Phobius"/>
    </source>
</evidence>
<dbReference type="RefSeq" id="WP_046147234.1">
    <property type="nucleotide sequence ID" value="NZ_KQ033913.1"/>
</dbReference>
<dbReference type="InterPro" id="IPR025857">
    <property type="entry name" value="MacB_PCD"/>
</dbReference>
<evidence type="ECO:0008006" key="11">
    <source>
        <dbReference type="Google" id="ProtNLM"/>
    </source>
</evidence>
<comment type="subcellular location">
    <subcellularLocation>
        <location evidence="1">Cell membrane</location>
        <topology evidence="1">Multi-pass membrane protein</topology>
    </subcellularLocation>
</comment>
<dbReference type="Pfam" id="PF02687">
    <property type="entry name" value="FtsX"/>
    <property type="match status" value="1"/>
</dbReference>
<protein>
    <recommendedName>
        <fullName evidence="11">ABC3 transporter permease protein domain-containing protein</fullName>
    </recommendedName>
</protein>
<dbReference type="InterPro" id="IPR050250">
    <property type="entry name" value="Macrolide_Exporter_MacB"/>
</dbReference>
<keyword evidence="2" id="KW-1003">Cell membrane</keyword>
<name>A0A0F5IUH5_9BACT</name>
<feature type="transmembrane region" description="Helical" evidence="6">
    <location>
        <begin position="21"/>
        <end position="43"/>
    </location>
</feature>
<feature type="transmembrane region" description="Helical" evidence="6">
    <location>
        <begin position="398"/>
        <end position="419"/>
    </location>
</feature>
<dbReference type="PANTHER" id="PTHR30572">
    <property type="entry name" value="MEMBRANE COMPONENT OF TRANSPORTER-RELATED"/>
    <property type="match status" value="1"/>
</dbReference>
<keyword evidence="4 6" id="KW-1133">Transmembrane helix</keyword>
<comment type="caution">
    <text evidence="9">The sequence shown here is derived from an EMBL/GenBank/DDBJ whole genome shotgun (WGS) entry which is preliminary data.</text>
</comment>
<dbReference type="GO" id="GO:0005886">
    <property type="term" value="C:plasma membrane"/>
    <property type="evidence" value="ECO:0007669"/>
    <property type="project" value="UniProtKB-SubCell"/>
</dbReference>
<evidence type="ECO:0000256" key="4">
    <source>
        <dbReference type="ARBA" id="ARBA00022989"/>
    </source>
</evidence>
<dbReference type="STRING" id="927665.HMPREF1535_04056"/>
<evidence type="ECO:0000256" key="3">
    <source>
        <dbReference type="ARBA" id="ARBA00022692"/>
    </source>
</evidence>
<dbReference type="PANTHER" id="PTHR30572:SF18">
    <property type="entry name" value="ABC-TYPE MACROLIDE FAMILY EXPORT SYSTEM PERMEASE COMPONENT 2"/>
    <property type="match status" value="1"/>
</dbReference>
<feature type="transmembrane region" description="Helical" evidence="6">
    <location>
        <begin position="345"/>
        <end position="367"/>
    </location>
</feature>
<dbReference type="Pfam" id="PF12704">
    <property type="entry name" value="MacB_PCD"/>
    <property type="match status" value="1"/>
</dbReference>
<feature type="domain" description="ABC3 transporter permease C-terminal" evidence="7">
    <location>
        <begin position="296"/>
        <end position="425"/>
    </location>
</feature>
<gene>
    <name evidence="9" type="ORF">HMPREF1535_04056</name>
</gene>
<dbReference type="AlphaFoldDB" id="A0A0F5IUH5"/>
<sequence>MYKVYLKQAMQMLRQNKFFSIIYITGTGLAITMVMILAILYYFRTGNIAPETNRDRMLVIQHGKILNKTEGQGNGSSRLSYPTIKECFYSMQTPEAVTAILPIGEQTEFIQTPGSDEVYNGLVMGTDVAFWKIFQFRFLVGKPYTEEEFTSGIRKAVVSESLARRLFNTSDATGKTFLLNFEEYQVSGVVEDVPSIAQFCYAEMWIPFTNRPSQIQGSKWCDFILGHMLLYILAKKPGDFDAIRREAEENCRRYSANIPQYNFVLNEQPDTVLRAWLRTDSFASPKFMKLFIQIFSVIFLLLLVPSINLTGMTASRMKKRMEELGIRKAFGAQNRTLLLQILYENLLLTLLGGLIGLLISYGLIFMLKGWLLGNYDWDGSSLTASIDLSPDMLINPAIFGYTLIFCLILNLMSALVPAWRALRRPIVDALNDK</sequence>
<evidence type="ECO:0000313" key="9">
    <source>
        <dbReference type="EMBL" id="KKB48827.1"/>
    </source>
</evidence>
<organism evidence="9 10">
    <name type="scientific">Parabacteroides goldsteinii DSM 19448 = WAL 12034</name>
    <dbReference type="NCBI Taxonomy" id="927665"/>
    <lineage>
        <taxon>Bacteria</taxon>
        <taxon>Pseudomonadati</taxon>
        <taxon>Bacteroidota</taxon>
        <taxon>Bacteroidia</taxon>
        <taxon>Bacteroidales</taxon>
        <taxon>Tannerellaceae</taxon>
        <taxon>Parabacteroides</taxon>
    </lineage>
</organism>
<feature type="domain" description="MacB-like periplasmic core" evidence="8">
    <location>
        <begin position="24"/>
        <end position="248"/>
    </location>
</feature>
<evidence type="ECO:0000259" key="8">
    <source>
        <dbReference type="Pfam" id="PF12704"/>
    </source>
</evidence>
<evidence type="ECO:0000256" key="5">
    <source>
        <dbReference type="ARBA" id="ARBA00023136"/>
    </source>
</evidence>
<dbReference type="EMBL" id="AQHV01000021">
    <property type="protein sequence ID" value="KKB48827.1"/>
    <property type="molecule type" value="Genomic_DNA"/>
</dbReference>